<dbReference type="GO" id="GO:0004521">
    <property type="term" value="F:RNA endonuclease activity"/>
    <property type="evidence" value="ECO:0007669"/>
    <property type="project" value="InterPro"/>
</dbReference>
<dbReference type="SUPFAM" id="SSF88723">
    <property type="entry name" value="PIN domain-like"/>
    <property type="match status" value="1"/>
</dbReference>
<dbReference type="PANTHER" id="PTHR42188">
    <property type="entry name" value="23S RRNA-SPECIFIC ENDONUCLEASE VAPC20"/>
    <property type="match status" value="1"/>
</dbReference>
<sequence>MKNGHNTPIIADSSALVSLSSITDNNHQIANRQSLQIEKTDRQVIVPGEIFSETLNVLGKKVSKEIAIRTGSKIIKTKMFIIAETTLEVRIEALEKFQKQPKSVSFTDCLVMAFADEYETREIFGFDDTFRKNGYIRFGVDNLRTK</sequence>
<evidence type="ECO:0000313" key="3">
    <source>
        <dbReference type="Proteomes" id="UP000034854"/>
    </source>
</evidence>
<dbReference type="InterPro" id="IPR029060">
    <property type="entry name" value="PIN-like_dom_sf"/>
</dbReference>
<name>A0A0G0XGI0_9BACT</name>
<reference evidence="2 3" key="1">
    <citation type="journal article" date="2015" name="Nature">
        <title>rRNA introns, odd ribosomes, and small enigmatic genomes across a large radiation of phyla.</title>
        <authorList>
            <person name="Brown C.T."/>
            <person name="Hug L.A."/>
            <person name="Thomas B.C."/>
            <person name="Sharon I."/>
            <person name="Castelle C.J."/>
            <person name="Singh A."/>
            <person name="Wilkins M.J."/>
            <person name="Williams K.H."/>
            <person name="Banfield J.F."/>
        </authorList>
    </citation>
    <scope>NUCLEOTIDE SEQUENCE [LARGE SCALE GENOMIC DNA]</scope>
</reference>
<dbReference type="EMBL" id="LCAG01000009">
    <property type="protein sequence ID" value="KKR86837.1"/>
    <property type="molecule type" value="Genomic_DNA"/>
</dbReference>
<protein>
    <recommendedName>
        <fullName evidence="1">PIN domain-containing protein</fullName>
    </recommendedName>
</protein>
<organism evidence="2 3">
    <name type="scientific">Candidatus Curtissbacteria bacterium GW2011_GWA1_41_11</name>
    <dbReference type="NCBI Taxonomy" id="1618409"/>
    <lineage>
        <taxon>Bacteria</taxon>
        <taxon>Candidatus Curtissiibacteriota</taxon>
    </lineage>
</organism>
<dbReference type="InterPro" id="IPR039018">
    <property type="entry name" value="VapC20-like"/>
</dbReference>
<proteinExistence type="predicted"/>
<gene>
    <name evidence="2" type="ORF">UU34_C0009G0005</name>
</gene>
<dbReference type="InterPro" id="IPR002716">
    <property type="entry name" value="PIN_dom"/>
</dbReference>
<evidence type="ECO:0000313" key="2">
    <source>
        <dbReference type="EMBL" id="KKR86837.1"/>
    </source>
</evidence>
<dbReference type="AlphaFoldDB" id="A0A0G0XGI0"/>
<dbReference type="PANTHER" id="PTHR42188:SF1">
    <property type="entry name" value="23S RRNA-SPECIFIC ENDONUCLEASE VAPC20"/>
    <property type="match status" value="1"/>
</dbReference>
<comment type="caution">
    <text evidence="2">The sequence shown here is derived from an EMBL/GenBank/DDBJ whole genome shotgun (WGS) entry which is preliminary data.</text>
</comment>
<dbReference type="Proteomes" id="UP000034854">
    <property type="component" value="Unassembled WGS sequence"/>
</dbReference>
<dbReference type="Pfam" id="PF01850">
    <property type="entry name" value="PIN"/>
    <property type="match status" value="1"/>
</dbReference>
<dbReference type="GO" id="GO:0016075">
    <property type="term" value="P:rRNA catabolic process"/>
    <property type="evidence" value="ECO:0007669"/>
    <property type="project" value="TreeGrafter"/>
</dbReference>
<feature type="domain" description="PIN" evidence="1">
    <location>
        <begin position="9"/>
        <end position="132"/>
    </location>
</feature>
<evidence type="ECO:0000259" key="1">
    <source>
        <dbReference type="Pfam" id="PF01850"/>
    </source>
</evidence>
<dbReference type="Gene3D" id="3.40.50.1010">
    <property type="entry name" value="5'-nuclease"/>
    <property type="match status" value="1"/>
</dbReference>
<accession>A0A0G0XGI0</accession>